<sequence length="92" mass="10892">MRRVKYRRNNNQNIKDEAVDGFFHLLTHHNFDRKILGRKSFRFDDQFEKVGVRLVGDSYLVVDVQTIFDQQFFHIIFCSCGGVFDVARILHG</sequence>
<reference evidence="2" key="1">
    <citation type="submission" date="2022-11" db="UniProtKB">
        <authorList>
            <consortium name="WormBaseParasite"/>
        </authorList>
    </citation>
    <scope>IDENTIFICATION</scope>
</reference>
<keyword evidence="1" id="KW-1185">Reference proteome</keyword>
<dbReference type="WBParaSite" id="nRc.2.0.1.t06147-RA">
    <property type="protein sequence ID" value="nRc.2.0.1.t06147-RA"/>
    <property type="gene ID" value="nRc.2.0.1.g06147"/>
</dbReference>
<evidence type="ECO:0000313" key="1">
    <source>
        <dbReference type="Proteomes" id="UP000887565"/>
    </source>
</evidence>
<dbReference type="Proteomes" id="UP000887565">
    <property type="component" value="Unplaced"/>
</dbReference>
<protein>
    <submittedName>
        <fullName evidence="2">Uncharacterized protein</fullName>
    </submittedName>
</protein>
<accession>A0A915HX52</accession>
<evidence type="ECO:0000313" key="2">
    <source>
        <dbReference type="WBParaSite" id="nRc.2.0.1.t06147-RA"/>
    </source>
</evidence>
<proteinExistence type="predicted"/>
<name>A0A915HX52_ROMCU</name>
<organism evidence="1 2">
    <name type="scientific">Romanomermis culicivorax</name>
    <name type="common">Nematode worm</name>
    <dbReference type="NCBI Taxonomy" id="13658"/>
    <lineage>
        <taxon>Eukaryota</taxon>
        <taxon>Metazoa</taxon>
        <taxon>Ecdysozoa</taxon>
        <taxon>Nematoda</taxon>
        <taxon>Enoplea</taxon>
        <taxon>Dorylaimia</taxon>
        <taxon>Mermithida</taxon>
        <taxon>Mermithoidea</taxon>
        <taxon>Mermithidae</taxon>
        <taxon>Romanomermis</taxon>
    </lineage>
</organism>
<dbReference type="AlphaFoldDB" id="A0A915HX52"/>